<reference evidence="1 2" key="1">
    <citation type="submission" date="2016-10" db="EMBL/GenBank/DDBJ databases">
        <authorList>
            <person name="de Groot N.N."/>
        </authorList>
    </citation>
    <scope>NUCLEOTIDE SEQUENCE [LARGE SCALE GENOMIC DNA]</scope>
    <source>
        <strain evidence="1 2">558</strain>
    </source>
</reference>
<name>A0A1H8FVC7_9GAMM</name>
<dbReference type="STRING" id="77097.SAMN04490369_100874"/>
<dbReference type="EMBL" id="FODB01000008">
    <property type="protein sequence ID" value="SEN35599.1"/>
    <property type="molecule type" value="Genomic_DNA"/>
</dbReference>
<sequence length="76" mass="8853">MPVTPRVTNAHRLPLLSTCCEWRLFWQPSDREHDEWVADYNDYRFIPQGHRGLSIFQTPAWACLARLCLDALQAAP</sequence>
<proteinExistence type="predicted"/>
<evidence type="ECO:0000313" key="1">
    <source>
        <dbReference type="EMBL" id="SEN35599.1"/>
    </source>
</evidence>
<organism evidence="1 2">
    <name type="scientific">Vreelandella aquamarina</name>
    <dbReference type="NCBI Taxonomy" id="77097"/>
    <lineage>
        <taxon>Bacteria</taxon>
        <taxon>Pseudomonadati</taxon>
        <taxon>Pseudomonadota</taxon>
        <taxon>Gammaproteobacteria</taxon>
        <taxon>Oceanospirillales</taxon>
        <taxon>Halomonadaceae</taxon>
        <taxon>Vreelandella</taxon>
    </lineage>
</organism>
<dbReference type="Proteomes" id="UP000199493">
    <property type="component" value="Unassembled WGS sequence"/>
</dbReference>
<gene>
    <name evidence="1" type="ORF">SAMN04490369_100874</name>
</gene>
<accession>A0A1H8FVC7</accession>
<dbReference type="AlphaFoldDB" id="A0A1H8FVC7"/>
<protein>
    <submittedName>
        <fullName evidence="1">Uncharacterized protein</fullName>
    </submittedName>
</protein>
<evidence type="ECO:0000313" key="2">
    <source>
        <dbReference type="Proteomes" id="UP000199493"/>
    </source>
</evidence>